<organism evidence="9 10">
    <name type="scientific">Spirosoma oryzae</name>
    <dbReference type="NCBI Taxonomy" id="1469603"/>
    <lineage>
        <taxon>Bacteria</taxon>
        <taxon>Pseudomonadati</taxon>
        <taxon>Bacteroidota</taxon>
        <taxon>Cytophagia</taxon>
        <taxon>Cytophagales</taxon>
        <taxon>Cytophagaceae</taxon>
        <taxon>Spirosoma</taxon>
    </lineage>
</organism>
<dbReference type="PROSITE" id="PS00138">
    <property type="entry name" value="SUBTILASE_SER"/>
    <property type="match status" value="1"/>
</dbReference>
<dbReference type="InterPro" id="IPR023828">
    <property type="entry name" value="Peptidase_S8_Ser-AS"/>
</dbReference>
<dbReference type="InterPro" id="IPR001119">
    <property type="entry name" value="SLH_dom"/>
</dbReference>
<feature type="domain" description="SLH" evidence="8">
    <location>
        <begin position="586"/>
        <end position="648"/>
    </location>
</feature>
<dbReference type="GO" id="GO:0004252">
    <property type="term" value="F:serine-type endopeptidase activity"/>
    <property type="evidence" value="ECO:0007669"/>
    <property type="project" value="UniProtKB-UniRule"/>
</dbReference>
<dbReference type="Pfam" id="PF00395">
    <property type="entry name" value="SLH"/>
    <property type="match status" value="1"/>
</dbReference>
<dbReference type="SUPFAM" id="SSF52743">
    <property type="entry name" value="Subtilisin-like"/>
    <property type="match status" value="1"/>
</dbReference>
<gene>
    <name evidence="9" type="ORF">CLV58_1375</name>
</gene>
<evidence type="ECO:0000256" key="1">
    <source>
        <dbReference type="ARBA" id="ARBA00011073"/>
    </source>
</evidence>
<keyword evidence="10" id="KW-1185">Reference proteome</keyword>
<feature type="signal peptide" evidence="7">
    <location>
        <begin position="1"/>
        <end position="20"/>
    </location>
</feature>
<dbReference type="InterPro" id="IPR015500">
    <property type="entry name" value="Peptidase_S8_subtilisin-rel"/>
</dbReference>
<feature type="active site" description="Charge relay system" evidence="5 6">
    <location>
        <position position="194"/>
    </location>
</feature>
<evidence type="ECO:0000256" key="2">
    <source>
        <dbReference type="ARBA" id="ARBA00022670"/>
    </source>
</evidence>
<dbReference type="PRINTS" id="PR00723">
    <property type="entry name" value="SUBTILISIN"/>
</dbReference>
<dbReference type="OrthoDB" id="9798386at2"/>
<evidence type="ECO:0000256" key="6">
    <source>
        <dbReference type="PROSITE-ProRule" id="PRU01240"/>
    </source>
</evidence>
<sequence>MKKRLTLVAVLLVSIQQLWAQAFVDPELKAVAAANPLAEVVVTFDGNGAPTAGQVSLLQQLGITRGITFRAVPIAGVLATAAQIDALAAQPGVKSLFLNKKLDYYNFEDTHLTGVKRLRADKTITARNKGIPVSGRGIGVLINDSGIDGTHDDIKLGTHLVQNTLGTTNLHSLNALLPVSYIEGVPNTDTNSGHGTHCAGTIGANGAKSNGKYEGVAPGASLIGYGSGGALLILDAIGGFDYALTHQYQYNIRVVSNSFGSSGAYVPLHPINLITKKLYDRGVVIVFAAGNSGPGADTHNPYAIAPWVISVGAGDRYGRLADFSSRGVMNQSGSFQIDGETWTYKNEPTIVGPGVDVISTRVMSPLMATAAQQDAAVIEPAYLPFYTHKSGTSMATPHVAGIVALMLEANPSLTPDQVRQIIQKTATNMPGRESWEVGAGYVNAYAAVDQIFRGTAFGPTVNSSRTFVSNVNTQVNRQSFSINYNPALTTGNQMTFAVAAGTNSIEAKINATGLLGETGNPVTLTLIDPAGVQYRAGIPVAFAITPDRSVAVASPAAGTWTLRIDGLRGAGLPETIAGNITLLTASGTSGMSDIAGHPAEASIKAAVANRLVDGIAGNFRPNESLKRYHLAEYLLMGQGVRQFMPTSGSPTFTDLSADQWLVAESVIAKGAALRDNKHAFSGVLLPKSTNTFAPWDVVNRASLAYSVVQSLGLQEAALARAGKPVTVTMDGKTYTIEDAANIPAGLEGYIGIALDLGLINAYYNVTQGPYDIQPVLHATFKPAQVVSRADFAVVVTRTFPRWEALTQPSAGRVAAEEFVRTTTAYPNPFSGSTTIQYSLPNEEHVKVEVLNVMGHSLKTLVNEQKPAGRHEVQFDGSQLLPGSYLVNVKTATGMATQRLIVK</sequence>
<keyword evidence="7" id="KW-0732">Signal</keyword>
<dbReference type="Gene3D" id="3.40.50.200">
    <property type="entry name" value="Peptidase S8/S53 domain"/>
    <property type="match status" value="1"/>
</dbReference>
<dbReference type="PANTHER" id="PTHR43806:SF65">
    <property type="entry name" value="SERINE PROTEASE APRX"/>
    <property type="match status" value="1"/>
</dbReference>
<dbReference type="InterPro" id="IPR050131">
    <property type="entry name" value="Peptidase_S8_subtilisin-like"/>
</dbReference>
<feature type="active site" description="Charge relay system" evidence="5 6">
    <location>
        <position position="144"/>
    </location>
</feature>
<feature type="domain" description="SLH" evidence="8">
    <location>
        <begin position="733"/>
        <end position="809"/>
    </location>
</feature>
<dbReference type="RefSeq" id="WP_106140665.1">
    <property type="nucleotide sequence ID" value="NZ_PVTE01000037.1"/>
</dbReference>
<dbReference type="Pfam" id="PF00082">
    <property type="entry name" value="Peptidase_S8"/>
    <property type="match status" value="1"/>
</dbReference>
<dbReference type="PROSITE" id="PS51892">
    <property type="entry name" value="SUBTILASE"/>
    <property type="match status" value="1"/>
</dbReference>
<dbReference type="GO" id="GO:0006508">
    <property type="term" value="P:proteolysis"/>
    <property type="evidence" value="ECO:0007669"/>
    <property type="project" value="UniProtKB-KW"/>
</dbReference>
<proteinExistence type="inferred from homology"/>
<dbReference type="InterPro" id="IPR036852">
    <property type="entry name" value="Peptidase_S8/S53_dom_sf"/>
</dbReference>
<dbReference type="InterPro" id="IPR022398">
    <property type="entry name" value="Peptidase_S8_His-AS"/>
</dbReference>
<evidence type="ECO:0000259" key="8">
    <source>
        <dbReference type="PROSITE" id="PS51272"/>
    </source>
</evidence>
<keyword evidence="4 6" id="KW-0720">Serine protease</keyword>
<dbReference type="AlphaFoldDB" id="A0A2T0RWQ1"/>
<evidence type="ECO:0000313" key="10">
    <source>
        <dbReference type="Proteomes" id="UP000238375"/>
    </source>
</evidence>
<keyword evidence="2 6" id="KW-0645">Protease</keyword>
<reference evidence="9 10" key="1">
    <citation type="submission" date="2018-03" db="EMBL/GenBank/DDBJ databases">
        <title>Genomic Encyclopedia of Archaeal and Bacterial Type Strains, Phase II (KMG-II): from individual species to whole genera.</title>
        <authorList>
            <person name="Goeker M."/>
        </authorList>
    </citation>
    <scope>NUCLEOTIDE SEQUENCE [LARGE SCALE GENOMIC DNA]</scope>
    <source>
        <strain evidence="9 10">DSM 28354</strain>
    </source>
</reference>
<dbReference type="InterPro" id="IPR026444">
    <property type="entry name" value="Secre_tail"/>
</dbReference>
<evidence type="ECO:0000256" key="7">
    <source>
        <dbReference type="SAM" id="SignalP"/>
    </source>
</evidence>
<accession>A0A2T0RWQ1</accession>
<keyword evidence="3 6" id="KW-0378">Hydrolase</keyword>
<comment type="similarity">
    <text evidence="1 6">Belongs to the peptidase S8 family.</text>
</comment>
<comment type="caution">
    <text evidence="9">The sequence shown here is derived from an EMBL/GenBank/DDBJ whole genome shotgun (WGS) entry which is preliminary data.</text>
</comment>
<dbReference type="Gene3D" id="2.60.40.4070">
    <property type="match status" value="1"/>
</dbReference>
<dbReference type="EMBL" id="PVTE01000037">
    <property type="protein sequence ID" value="PRY25604.1"/>
    <property type="molecule type" value="Genomic_DNA"/>
</dbReference>
<dbReference type="PROSITE" id="PS00137">
    <property type="entry name" value="SUBTILASE_HIS"/>
    <property type="match status" value="1"/>
</dbReference>
<dbReference type="PROSITE" id="PS51272">
    <property type="entry name" value="SLH"/>
    <property type="match status" value="2"/>
</dbReference>
<dbReference type="Proteomes" id="UP000238375">
    <property type="component" value="Unassembled WGS sequence"/>
</dbReference>
<name>A0A2T0RWQ1_9BACT</name>
<protein>
    <submittedName>
        <fullName evidence="9">Serine protease AprX</fullName>
    </submittedName>
</protein>
<feature type="active site" description="Charge relay system" evidence="5 6">
    <location>
        <position position="393"/>
    </location>
</feature>
<evidence type="ECO:0000256" key="3">
    <source>
        <dbReference type="ARBA" id="ARBA00022801"/>
    </source>
</evidence>
<dbReference type="PANTHER" id="PTHR43806">
    <property type="entry name" value="PEPTIDASE S8"/>
    <property type="match status" value="1"/>
</dbReference>
<evidence type="ECO:0000256" key="5">
    <source>
        <dbReference type="PIRSR" id="PIRSR615500-1"/>
    </source>
</evidence>
<dbReference type="InterPro" id="IPR000209">
    <property type="entry name" value="Peptidase_S8/S53_dom"/>
</dbReference>
<dbReference type="Pfam" id="PF18962">
    <property type="entry name" value="Por_Secre_tail"/>
    <property type="match status" value="1"/>
</dbReference>
<dbReference type="NCBIfam" id="TIGR04183">
    <property type="entry name" value="Por_Secre_tail"/>
    <property type="match status" value="1"/>
</dbReference>
<evidence type="ECO:0000256" key="4">
    <source>
        <dbReference type="ARBA" id="ARBA00022825"/>
    </source>
</evidence>
<feature type="chain" id="PRO_5015673409" evidence="7">
    <location>
        <begin position="21"/>
        <end position="902"/>
    </location>
</feature>
<evidence type="ECO:0000313" key="9">
    <source>
        <dbReference type="EMBL" id="PRY25604.1"/>
    </source>
</evidence>